<organism evidence="8 9">
    <name type="scientific">Dipteronia sinensis</name>
    <dbReference type="NCBI Taxonomy" id="43782"/>
    <lineage>
        <taxon>Eukaryota</taxon>
        <taxon>Viridiplantae</taxon>
        <taxon>Streptophyta</taxon>
        <taxon>Embryophyta</taxon>
        <taxon>Tracheophyta</taxon>
        <taxon>Spermatophyta</taxon>
        <taxon>Magnoliopsida</taxon>
        <taxon>eudicotyledons</taxon>
        <taxon>Gunneridae</taxon>
        <taxon>Pentapetalae</taxon>
        <taxon>rosids</taxon>
        <taxon>malvids</taxon>
        <taxon>Sapindales</taxon>
        <taxon>Sapindaceae</taxon>
        <taxon>Hippocastanoideae</taxon>
        <taxon>Acereae</taxon>
        <taxon>Dipteronia</taxon>
    </lineage>
</organism>
<dbReference type="AlphaFoldDB" id="A0AAE0ELF0"/>
<feature type="transmembrane region" description="Helical" evidence="6">
    <location>
        <begin position="123"/>
        <end position="147"/>
    </location>
</feature>
<dbReference type="GO" id="GO:0005783">
    <property type="term" value="C:endoplasmic reticulum"/>
    <property type="evidence" value="ECO:0007669"/>
    <property type="project" value="TreeGrafter"/>
</dbReference>
<dbReference type="PANTHER" id="PTHR31204:SF1">
    <property type="entry name" value="SIGMA INTRACELLULAR RECEPTOR 2"/>
    <property type="match status" value="1"/>
</dbReference>
<dbReference type="InterPro" id="IPR051987">
    <property type="entry name" value="Sigma-2_receptor-like"/>
</dbReference>
<gene>
    <name evidence="8" type="ORF">Dsin_002636</name>
</gene>
<evidence type="ECO:0000256" key="1">
    <source>
        <dbReference type="ARBA" id="ARBA00004141"/>
    </source>
</evidence>
<evidence type="ECO:0000256" key="3">
    <source>
        <dbReference type="ARBA" id="ARBA00022989"/>
    </source>
</evidence>
<protein>
    <recommendedName>
        <fullName evidence="7">EXPERA domain-containing protein</fullName>
    </recommendedName>
</protein>
<evidence type="ECO:0000256" key="2">
    <source>
        <dbReference type="ARBA" id="ARBA00022692"/>
    </source>
</evidence>
<reference evidence="8" key="1">
    <citation type="journal article" date="2023" name="Plant J.">
        <title>Genome sequences and population genomics provide insights into the demographic history, inbreeding, and mutation load of two 'living fossil' tree species of Dipteronia.</title>
        <authorList>
            <person name="Feng Y."/>
            <person name="Comes H.P."/>
            <person name="Chen J."/>
            <person name="Zhu S."/>
            <person name="Lu R."/>
            <person name="Zhang X."/>
            <person name="Li P."/>
            <person name="Qiu J."/>
            <person name="Olsen K.M."/>
            <person name="Qiu Y."/>
        </authorList>
    </citation>
    <scope>NUCLEOTIDE SEQUENCE</scope>
    <source>
        <strain evidence="8">NBL</strain>
    </source>
</reference>
<proteinExistence type="predicted"/>
<keyword evidence="3 5" id="KW-1133">Transmembrane helix</keyword>
<comment type="subcellular location">
    <subcellularLocation>
        <location evidence="1">Membrane</location>
        <topology evidence="1">Multi-pass membrane protein</topology>
    </subcellularLocation>
</comment>
<evidence type="ECO:0000256" key="5">
    <source>
        <dbReference type="PROSITE-ProRule" id="PRU01087"/>
    </source>
</evidence>
<dbReference type="Proteomes" id="UP001281410">
    <property type="component" value="Unassembled WGS sequence"/>
</dbReference>
<keyword evidence="4 5" id="KW-0472">Membrane</keyword>
<comment type="caution">
    <text evidence="8">The sequence shown here is derived from an EMBL/GenBank/DDBJ whole genome shotgun (WGS) entry which is preliminary data.</text>
</comment>
<dbReference type="Pfam" id="PF05241">
    <property type="entry name" value="EBP"/>
    <property type="match status" value="1"/>
</dbReference>
<feature type="transmembrane region" description="Helical" evidence="6">
    <location>
        <begin position="153"/>
        <end position="174"/>
    </location>
</feature>
<accession>A0AAE0ELF0</accession>
<feature type="transmembrane region" description="Helical" evidence="6">
    <location>
        <begin position="186"/>
        <end position="207"/>
    </location>
</feature>
<dbReference type="InterPro" id="IPR033118">
    <property type="entry name" value="EXPERA"/>
</dbReference>
<keyword evidence="2 5" id="KW-0812">Transmembrane</keyword>
<name>A0AAE0ELF0_9ROSI</name>
<evidence type="ECO:0000256" key="6">
    <source>
        <dbReference type="SAM" id="Phobius"/>
    </source>
</evidence>
<evidence type="ECO:0000313" key="9">
    <source>
        <dbReference type="Proteomes" id="UP001281410"/>
    </source>
</evidence>
<dbReference type="EMBL" id="JANJYJ010000001">
    <property type="protein sequence ID" value="KAK3230755.1"/>
    <property type="molecule type" value="Genomic_DNA"/>
</dbReference>
<evidence type="ECO:0000259" key="7">
    <source>
        <dbReference type="PROSITE" id="PS51751"/>
    </source>
</evidence>
<evidence type="ECO:0000313" key="8">
    <source>
        <dbReference type="EMBL" id="KAK3230755.1"/>
    </source>
</evidence>
<dbReference type="GO" id="GO:0016020">
    <property type="term" value="C:membrane"/>
    <property type="evidence" value="ECO:0007669"/>
    <property type="project" value="UniProtKB-SubCell"/>
</dbReference>
<keyword evidence="9" id="KW-1185">Reference proteome</keyword>
<dbReference type="PROSITE" id="PS51751">
    <property type="entry name" value="EXPERA"/>
    <property type="match status" value="1"/>
</dbReference>
<sequence length="224" mass="24967">MELTKSVVDFDFGFSGWYDLNGFFGVVDFDFRFSGWFDLNGILGWFCCSGKKADSRELNNTVVARSRSSPVSIVARLDRRCPSLLQSVGEDVPIIGILPDVPRRSKEVVHDRVGDYLFAEKPYFFIGVVWLELLFLSPFSIVNIFGILCSRPWFNTTCLIYDISIATPITTLLGELMGSRKASEKLIMMYSPSMGLGVLAFLCGLILCSSKTSLALSKRSTCFA</sequence>
<dbReference type="PANTHER" id="PTHR31204">
    <property type="entry name" value="SIGMA INTRACELLULAR RECEPTOR 2"/>
    <property type="match status" value="1"/>
</dbReference>
<feature type="domain" description="EXPERA" evidence="7">
    <location>
        <begin position="77"/>
        <end position="201"/>
    </location>
</feature>
<evidence type="ECO:0000256" key="4">
    <source>
        <dbReference type="ARBA" id="ARBA00023136"/>
    </source>
</evidence>